<evidence type="ECO:0000313" key="1">
    <source>
        <dbReference type="EMBL" id="KAK3171305.1"/>
    </source>
</evidence>
<organism evidence="1 2">
    <name type="scientific">Lepraria neglecta</name>
    <dbReference type="NCBI Taxonomy" id="209136"/>
    <lineage>
        <taxon>Eukaryota</taxon>
        <taxon>Fungi</taxon>
        <taxon>Dikarya</taxon>
        <taxon>Ascomycota</taxon>
        <taxon>Pezizomycotina</taxon>
        <taxon>Lecanoromycetes</taxon>
        <taxon>OSLEUM clade</taxon>
        <taxon>Lecanoromycetidae</taxon>
        <taxon>Lecanorales</taxon>
        <taxon>Lecanorineae</taxon>
        <taxon>Stereocaulaceae</taxon>
        <taxon>Lepraria</taxon>
    </lineage>
</organism>
<evidence type="ECO:0000313" key="2">
    <source>
        <dbReference type="Proteomes" id="UP001276659"/>
    </source>
</evidence>
<reference evidence="1" key="1">
    <citation type="submission" date="2022-11" db="EMBL/GenBank/DDBJ databases">
        <title>Chromosomal genome sequence assembly and mating type (MAT) locus characterization of the leprose asexual lichenized fungus Lepraria neglecta (Nyl.) Erichsen.</title>
        <authorList>
            <person name="Allen J.L."/>
            <person name="Pfeffer B."/>
        </authorList>
    </citation>
    <scope>NUCLEOTIDE SEQUENCE</scope>
    <source>
        <strain evidence="1">Allen 5258</strain>
    </source>
</reference>
<dbReference type="AlphaFoldDB" id="A0AAD9Z488"/>
<gene>
    <name evidence="1" type="ORF">OEA41_003389</name>
</gene>
<accession>A0AAD9Z488</accession>
<dbReference type="Proteomes" id="UP001276659">
    <property type="component" value="Unassembled WGS sequence"/>
</dbReference>
<protein>
    <recommendedName>
        <fullName evidence="3">DUF4470 domain-containing protein</fullName>
    </recommendedName>
</protein>
<comment type="caution">
    <text evidence="1">The sequence shown here is derived from an EMBL/GenBank/DDBJ whole genome shotgun (WGS) entry which is preliminary data.</text>
</comment>
<sequence length="1099" mass="123439">MLTPAIVNIVSFFYPIGNTPAVCLTQDLPREKQADVLLLGCGDIRTRNVLAFTLLLDDATGSNVRSIWNIYYHLFLDNESLELLQSQSRKLHNLSTSIRSWHDSKYGRFLRVCDEGTLVRIREIWKSYSVDDMNEDTKKSYRQRFKSDIQRAADKKADLLGYGPVMTGFRSAAPVSIQSLEHLPKLYEQFWENGTTYGDSNSLSKAPHPNPMFASLATDTYTLHYGTDPLLGFHLAIAYVPLVSASPLRLETLGNSQEQKIVEAAQLQFEAWAKSFRECAHQGLVLRFFTGDALAFCHTLRQIGKGDGSVSWYRDPFHLEPLVLDSGDHAPTGAAPLSFNVIDTSNLVDHVGALNVLIACSPLLEEDVSATLYTECLVKRRDNLKAMLDDLLCGHFPTVSILLGLFAVEYWTNATATSSVDEGMLDATASIMGNKEDDRGQMHSRMAWKRSIIPSTHVSEATSIHLLHFHEAELAHIFYQVYQMMFRHEDMRVLFSNISLQTLRNHSCPQYHRGSLVSFLALVKERVVVDWDKVMDTFLRLVENDATLLMGKNYIQELYLHLHLFGVHSVPIFRPTFIHSRANQCLGGLSAWKHIPAIVRITLKVPRTKLRVFTSISQAKLGTPPVHCVVQSPRTFARGGWQNIFAVVQSAFGNIKTLGSRDNDDFRVSIEEDPHGWMGSSPLFVSFCAPSWVVLLEPRNASIAFGVQSTPQSTQTFKEPLGLEMNVYETTLGNENAVYITKNRPNQSGDMYLHHSRSANVESHEPSIDTVRISITANVDVQNARIATFTGRVELISERVRSILSEGAKVETVQISPCIIAIIIGHNLRYQLFFPAPVLISRSKSRIARKSSYVEVQAPIAGPMDREAFSHFMYPLMMSDHFPVIWNVPRLSLECLPILDVAKAKDMQWLITHTSLMFSTREHILRKKSMSSDGIHNDVRLDFKDSLFSIFMSFSGLQGDKSRVFALNDTTLGGFGVLLLIVSCLRLDLANHTVVLDAAVLPLTKQLAPRIHTFLAALSGTKFCPINVNDDEARLWRQVIPAMVERCRKWGHHTSCEYLVKSQIPLSLEHGEKFICSCGEGILPTKFISGIYRLRLGQA</sequence>
<keyword evidence="2" id="KW-1185">Reference proteome</keyword>
<dbReference type="EMBL" id="JASNWA010000008">
    <property type="protein sequence ID" value="KAK3171305.1"/>
    <property type="molecule type" value="Genomic_DNA"/>
</dbReference>
<evidence type="ECO:0008006" key="3">
    <source>
        <dbReference type="Google" id="ProtNLM"/>
    </source>
</evidence>
<proteinExistence type="predicted"/>
<name>A0AAD9Z488_9LECA</name>